<comment type="caution">
    <text evidence="1">The sequence shown here is derived from an EMBL/GenBank/DDBJ whole genome shotgun (WGS) entry which is preliminary data.</text>
</comment>
<reference evidence="1 2" key="1">
    <citation type="journal article" date="2014" name="Int. J. Syst. Evol. Microbiol.">
        <title>Phaeodactylibacter xiamenensis gen. nov., sp. nov., a member of the family Saprospiraceae isolated from the marine alga Phaeodactylum tricornutum.</title>
        <authorList>
            <person name="Chen Z.Jr."/>
            <person name="Lei X."/>
            <person name="Lai Q."/>
            <person name="Li Y."/>
            <person name="Zhang B."/>
            <person name="Zhang J."/>
            <person name="Zhang H."/>
            <person name="Yang L."/>
            <person name="Zheng W."/>
            <person name="Tian Y."/>
            <person name="Yu Z."/>
            <person name="Xu H.Jr."/>
            <person name="Zheng T."/>
        </authorList>
    </citation>
    <scope>NUCLEOTIDE SEQUENCE [LARGE SCALE GENOMIC DNA]</scope>
    <source>
        <strain evidence="1 2">KD52</strain>
    </source>
</reference>
<protein>
    <submittedName>
        <fullName evidence="1">Uncharacterized protein</fullName>
    </submittedName>
</protein>
<sequence length="76" mass="9182">MTMDRTTLLQQAEQLRRRWFRQLQAIEGEPNWPKGWERLEYLRSLIKQVEQLGEEDWAEQAEAQQLSLIVQEARDL</sequence>
<gene>
    <name evidence="1" type="ORF">IX84_29840</name>
</gene>
<keyword evidence="2" id="KW-1185">Reference proteome</keyword>
<evidence type="ECO:0000313" key="2">
    <source>
        <dbReference type="Proteomes" id="UP000029736"/>
    </source>
</evidence>
<accession>A0A098RY35</accession>
<evidence type="ECO:0000313" key="1">
    <source>
        <dbReference type="EMBL" id="KGE85099.1"/>
    </source>
</evidence>
<dbReference type="Proteomes" id="UP000029736">
    <property type="component" value="Unassembled WGS sequence"/>
</dbReference>
<dbReference type="AlphaFoldDB" id="A0A098RY35"/>
<proteinExistence type="predicted"/>
<organism evidence="1 2">
    <name type="scientific">Phaeodactylibacter xiamenensis</name>
    <dbReference type="NCBI Taxonomy" id="1524460"/>
    <lineage>
        <taxon>Bacteria</taxon>
        <taxon>Pseudomonadati</taxon>
        <taxon>Bacteroidota</taxon>
        <taxon>Saprospiria</taxon>
        <taxon>Saprospirales</taxon>
        <taxon>Haliscomenobacteraceae</taxon>
        <taxon>Phaeodactylibacter</taxon>
    </lineage>
</organism>
<dbReference type="STRING" id="1524460.IX84_29840"/>
<dbReference type="EMBL" id="JPOS01000093">
    <property type="protein sequence ID" value="KGE85099.1"/>
    <property type="molecule type" value="Genomic_DNA"/>
</dbReference>
<name>A0A098RY35_9BACT</name>